<dbReference type="PANTHER" id="PTHR16193:SF0">
    <property type="entry name" value="TETRATRICOPEPTIDE REPEAT PROTEIN 27"/>
    <property type="match status" value="1"/>
</dbReference>
<dbReference type="InterPro" id="IPR044244">
    <property type="entry name" value="TTC27/Emw1"/>
</dbReference>
<name>A0AA38IQJ2_9CUCU</name>
<protein>
    <recommendedName>
        <fullName evidence="7">Tetratricopeptide repeat protein 27</fullName>
    </recommendedName>
</protein>
<comment type="caution">
    <text evidence="5">The sequence shown here is derived from an EMBL/GenBank/DDBJ whole genome shotgun (WGS) entry which is preliminary data.</text>
</comment>
<dbReference type="Proteomes" id="UP001168821">
    <property type="component" value="Unassembled WGS sequence"/>
</dbReference>
<proteinExistence type="inferred from homology"/>
<sequence>MAEFEESVKRFYLRIKTHKAETHFPEDWGSLVVEDRFWNHILDVSLDSVLLKEFFSAKTPEEREEYFNFGVECFTCFIQCNFTGPAIKETVAEFLSGDKFQHIDFAGRLSMNNEEINVNTKFPVLLVVSEIIFDSCIINNLVNLWWCCRALMIHQDILDELSPTLLSNADRLSKLIQNIPLQGFIKAELDIELAQLYLRFRHVSKTKDYITSASEILGLEYNLIGKLGKRTKYQTEDIAQLSLQVTLAEREGINRPVVEKLTIPKTFGLNDDVRLDKVSFTDGFELTKLPNVEQKLLLTIVQQTLISSPPDELQVEEILPILELILNQNNTYSVRVMALLLRSKLESKNKRTIERCLKQCEDIIGFFDKENPSAMIRIGDMFGTCFIPIWKVRAQYADMLLNFGLVKNSLEIYLEIQLWEEVIVCYTILKMREKAAETIRKQLEAKPTVKLMCLLGDATDDVTCYEKAWEMSKRRSHRAQRHWGQFLFARKKYEECIPHFEKSLSINPLQSNIWLGLGFAALQVENWHTAATAYRRYTTLEPDGFVAWNNLAQAYLKIGNKRSAHQAVLEALKCNFENWKVWENLLIISCDISNFSDVIRAYHRLIDLKEKYLNIEVLNVLVYSVCNDSNDFDGNSARQFLQKTRELVGRVTALYPNSGAVWELYASLAPVLLLRAQRLQRAYRGYTQGAWDKNPKTCFHVLNVCNKLGDIVLDDEIDPTNTIVSSIKLNLSAALTAVKKYNWEETAALVEEVSTQLDLILEKMKKGTAAFRVDVN</sequence>
<evidence type="ECO:0000256" key="2">
    <source>
        <dbReference type="ARBA" id="ARBA00022803"/>
    </source>
</evidence>
<evidence type="ECO:0000313" key="5">
    <source>
        <dbReference type="EMBL" id="KAJ3661472.1"/>
    </source>
</evidence>
<feature type="repeat" description="TPR" evidence="4">
    <location>
        <begin position="477"/>
        <end position="510"/>
    </location>
</feature>
<dbReference type="SMART" id="SM00028">
    <property type="entry name" value="TPR"/>
    <property type="match status" value="5"/>
</dbReference>
<feature type="repeat" description="TPR" evidence="4">
    <location>
        <begin position="511"/>
        <end position="544"/>
    </location>
</feature>
<dbReference type="SUPFAM" id="SSF48452">
    <property type="entry name" value="TPR-like"/>
    <property type="match status" value="1"/>
</dbReference>
<keyword evidence="2 4" id="KW-0802">TPR repeat</keyword>
<evidence type="ECO:0000256" key="1">
    <source>
        <dbReference type="ARBA" id="ARBA00022737"/>
    </source>
</evidence>
<keyword evidence="1" id="KW-0677">Repeat</keyword>
<dbReference type="PANTHER" id="PTHR16193">
    <property type="entry name" value="TETRATRICOPEPTIDE REPEAT PROTEIN 27"/>
    <property type="match status" value="1"/>
</dbReference>
<accession>A0AA38IQJ2</accession>
<dbReference type="InterPro" id="IPR019734">
    <property type="entry name" value="TPR_rpt"/>
</dbReference>
<evidence type="ECO:0008006" key="7">
    <source>
        <dbReference type="Google" id="ProtNLM"/>
    </source>
</evidence>
<keyword evidence="6" id="KW-1185">Reference proteome</keyword>
<gene>
    <name evidence="5" type="ORF">Zmor_005867</name>
</gene>
<evidence type="ECO:0000256" key="4">
    <source>
        <dbReference type="PROSITE-ProRule" id="PRU00339"/>
    </source>
</evidence>
<dbReference type="EMBL" id="JALNTZ010000002">
    <property type="protein sequence ID" value="KAJ3661472.1"/>
    <property type="molecule type" value="Genomic_DNA"/>
</dbReference>
<dbReference type="AlphaFoldDB" id="A0AA38IQJ2"/>
<organism evidence="5 6">
    <name type="scientific">Zophobas morio</name>
    <dbReference type="NCBI Taxonomy" id="2755281"/>
    <lineage>
        <taxon>Eukaryota</taxon>
        <taxon>Metazoa</taxon>
        <taxon>Ecdysozoa</taxon>
        <taxon>Arthropoda</taxon>
        <taxon>Hexapoda</taxon>
        <taxon>Insecta</taxon>
        <taxon>Pterygota</taxon>
        <taxon>Neoptera</taxon>
        <taxon>Endopterygota</taxon>
        <taxon>Coleoptera</taxon>
        <taxon>Polyphaga</taxon>
        <taxon>Cucujiformia</taxon>
        <taxon>Tenebrionidae</taxon>
        <taxon>Zophobas</taxon>
    </lineage>
</organism>
<evidence type="ECO:0000256" key="3">
    <source>
        <dbReference type="ARBA" id="ARBA00024020"/>
    </source>
</evidence>
<evidence type="ECO:0000313" key="6">
    <source>
        <dbReference type="Proteomes" id="UP001168821"/>
    </source>
</evidence>
<reference evidence="5" key="1">
    <citation type="journal article" date="2023" name="G3 (Bethesda)">
        <title>Whole genome assemblies of Zophobas morio and Tenebrio molitor.</title>
        <authorList>
            <person name="Kaur S."/>
            <person name="Stinson S.A."/>
            <person name="diCenzo G.C."/>
        </authorList>
    </citation>
    <scope>NUCLEOTIDE SEQUENCE</scope>
    <source>
        <strain evidence="5">QUZm001</strain>
    </source>
</reference>
<dbReference type="InterPro" id="IPR011990">
    <property type="entry name" value="TPR-like_helical_dom_sf"/>
</dbReference>
<comment type="similarity">
    <text evidence="3">Belongs to the TTC27 family.</text>
</comment>
<dbReference type="Gene3D" id="1.25.40.10">
    <property type="entry name" value="Tetratricopeptide repeat domain"/>
    <property type="match status" value="1"/>
</dbReference>
<dbReference type="PROSITE" id="PS50005">
    <property type="entry name" value="TPR"/>
    <property type="match status" value="2"/>
</dbReference>